<accession>A0A0G4EP17</accession>
<evidence type="ECO:0000256" key="2">
    <source>
        <dbReference type="ARBA" id="ARBA00006375"/>
    </source>
</evidence>
<feature type="repeat" description="Solcar" evidence="8">
    <location>
        <begin position="640"/>
        <end position="723"/>
    </location>
</feature>
<feature type="transmembrane region" description="Helical" evidence="10">
    <location>
        <begin position="642"/>
        <end position="659"/>
    </location>
</feature>
<gene>
    <name evidence="11" type="ORF">Vbra_2877</name>
</gene>
<feature type="compositionally biased region" description="Polar residues" evidence="9">
    <location>
        <begin position="504"/>
        <end position="518"/>
    </location>
</feature>
<evidence type="ECO:0000256" key="9">
    <source>
        <dbReference type="SAM" id="MobiDB-lite"/>
    </source>
</evidence>
<comment type="subcellular location">
    <subcellularLocation>
        <location evidence="1">Membrane</location>
        <topology evidence="1">Multi-pass membrane protein</topology>
    </subcellularLocation>
</comment>
<evidence type="ECO:0000256" key="7">
    <source>
        <dbReference type="ARBA" id="ARBA00023136"/>
    </source>
</evidence>
<dbReference type="Gene3D" id="1.50.40.10">
    <property type="entry name" value="Mitochondrial carrier domain"/>
    <property type="match status" value="2"/>
</dbReference>
<dbReference type="Pfam" id="PF00153">
    <property type="entry name" value="Mito_carr"/>
    <property type="match status" value="3"/>
</dbReference>
<evidence type="ECO:0000256" key="3">
    <source>
        <dbReference type="ARBA" id="ARBA00022448"/>
    </source>
</evidence>
<keyword evidence="3" id="KW-0813">Transport</keyword>
<evidence type="ECO:0000256" key="8">
    <source>
        <dbReference type="PROSITE-ProRule" id="PRU00282"/>
    </source>
</evidence>
<keyword evidence="6 10" id="KW-1133">Transmembrane helix</keyword>
<keyword evidence="7 8" id="KW-0472">Membrane</keyword>
<evidence type="ECO:0000313" key="12">
    <source>
        <dbReference type="Proteomes" id="UP000041254"/>
    </source>
</evidence>
<dbReference type="GO" id="GO:0016020">
    <property type="term" value="C:membrane"/>
    <property type="evidence" value="ECO:0007669"/>
    <property type="project" value="UniProtKB-SubCell"/>
</dbReference>
<proteinExistence type="inferred from homology"/>
<evidence type="ECO:0000313" key="11">
    <source>
        <dbReference type="EMBL" id="CEL99169.1"/>
    </source>
</evidence>
<organism evidence="11 12">
    <name type="scientific">Vitrella brassicaformis (strain CCMP3155)</name>
    <dbReference type="NCBI Taxonomy" id="1169540"/>
    <lineage>
        <taxon>Eukaryota</taxon>
        <taxon>Sar</taxon>
        <taxon>Alveolata</taxon>
        <taxon>Colpodellida</taxon>
        <taxon>Vitrellaceae</taxon>
        <taxon>Vitrella</taxon>
    </lineage>
</organism>
<sequence>MPPPDVVTRKDLERVMGGVPLSEFLLAVIQHNESHARTWLQLVLSSRRANGSLQLSLVETLLEVALFSMLAPHPEGTWVVRSALRSEWAQGLPATKALVNNMSAEVVCAMCTHPRATLCMQALFGSLDSVDKSCFVQSLMANQTLLGRICASVSGSSMLATIICAHGKSGFHLPIAFFNTLILNAPEILRLTGLNVYRVPPANTSPGPSSPPPPPPPVLLLAALVGQPDGTHIGRIDGSGDRRLHTHLLSLGHATRQLIRKAFLATLPRLFARVSHGKAGEGYHQDIKYALLLTSIVLQSCVEYGGCEEFMEAILKTLNHTGVFEMLTRGGHMYITNYIDVKLMCAEGEAEGRGGGDVQERRSEVSCNVTSIEHLLPSLGLLIAVLLGWLARPAAASADCTCIYHYQQQAAEGESSIGGDAGVSSMQTSVASDATGAANVLVQGSSSSTIKSLVAGGSAGGLRAVVRAVTYPLDTIKTRQQVKRRSRTSTADEQEPSGPPLINGSESAASAFGTTPVLSGTKWGGAKAERTPVGQRAESSSVGRRGGDRELAPQRIVRRPGLREAEDPYEATDDGLRKHATVSNRHAAADAHAESAIDRLRSLRLFDGLLPAILVATPASAVFFGAFDLLQPLLAKGVPSTTAVYFLASALASLPSVLVKTPAEVVKQRLQVGQGGANSIEAARALIQQGRVMTLFSGYQAQLLRELPFNALQVSFYERFRQDLAVLEGLDNDILPLWQTALIGFTAAGLASVLTHPLDTVKTLQMVDSEYGKMTVGSSIVKLYREEGAAGFFRGAAARVMLVSAAGLIFFWANESVKRILG</sequence>
<comment type="similarity">
    <text evidence="2">Belongs to the mitochondrial carrier (TC 2.A.29) family.</text>
</comment>
<keyword evidence="4 8" id="KW-0812">Transmembrane</keyword>
<keyword evidence="5" id="KW-0677">Repeat</keyword>
<dbReference type="OrthoDB" id="331645at2759"/>
<reference evidence="11 12" key="1">
    <citation type="submission" date="2014-11" db="EMBL/GenBank/DDBJ databases">
        <authorList>
            <person name="Zhu J."/>
            <person name="Qi W."/>
            <person name="Song R."/>
        </authorList>
    </citation>
    <scope>NUCLEOTIDE SEQUENCE [LARGE SCALE GENOMIC DNA]</scope>
</reference>
<name>A0A0G4EP17_VITBC</name>
<feature type="transmembrane region" description="Helical" evidence="10">
    <location>
        <begin position="792"/>
        <end position="813"/>
    </location>
</feature>
<dbReference type="PROSITE" id="PS50920">
    <property type="entry name" value="SOLCAR"/>
    <property type="match status" value="2"/>
</dbReference>
<dbReference type="VEuPathDB" id="CryptoDB:Vbra_2877"/>
<dbReference type="EMBL" id="CDMY01000275">
    <property type="protein sequence ID" value="CEL99169.1"/>
    <property type="molecule type" value="Genomic_DNA"/>
</dbReference>
<feature type="transmembrane region" description="Helical" evidence="10">
    <location>
        <begin position="609"/>
        <end position="630"/>
    </location>
</feature>
<dbReference type="Proteomes" id="UP000041254">
    <property type="component" value="Unassembled WGS sequence"/>
</dbReference>
<protein>
    <submittedName>
        <fullName evidence="11">Uncharacterized protein</fullName>
    </submittedName>
</protein>
<evidence type="ECO:0000256" key="5">
    <source>
        <dbReference type="ARBA" id="ARBA00022737"/>
    </source>
</evidence>
<dbReference type="SUPFAM" id="SSF103506">
    <property type="entry name" value="Mitochondrial carrier"/>
    <property type="match status" value="1"/>
</dbReference>
<evidence type="ECO:0000256" key="1">
    <source>
        <dbReference type="ARBA" id="ARBA00004141"/>
    </source>
</evidence>
<dbReference type="AlphaFoldDB" id="A0A0G4EP17"/>
<evidence type="ECO:0000256" key="6">
    <source>
        <dbReference type="ARBA" id="ARBA00022989"/>
    </source>
</evidence>
<dbReference type="PANTHER" id="PTHR45667">
    <property type="entry name" value="S-ADENOSYLMETHIONINE MITOCHONDRIAL CARRIER PROTEIN"/>
    <property type="match status" value="1"/>
</dbReference>
<evidence type="ECO:0000256" key="10">
    <source>
        <dbReference type="SAM" id="Phobius"/>
    </source>
</evidence>
<dbReference type="InterPro" id="IPR018108">
    <property type="entry name" value="MCP_transmembrane"/>
</dbReference>
<dbReference type="InterPro" id="IPR023395">
    <property type="entry name" value="MCP_dom_sf"/>
</dbReference>
<feature type="region of interest" description="Disordered" evidence="9">
    <location>
        <begin position="477"/>
        <end position="573"/>
    </location>
</feature>
<dbReference type="InParanoid" id="A0A0G4EP17"/>
<evidence type="ECO:0000256" key="4">
    <source>
        <dbReference type="ARBA" id="ARBA00022692"/>
    </source>
</evidence>
<feature type="repeat" description="Solcar" evidence="8">
    <location>
        <begin position="735"/>
        <end position="820"/>
    </location>
</feature>
<keyword evidence="12" id="KW-1185">Reference proteome</keyword>